<feature type="domain" description="TonB-dependent receptor plug" evidence="9">
    <location>
        <begin position="150"/>
        <end position="227"/>
    </location>
</feature>
<keyword evidence="4 7" id="KW-0812">Transmembrane</keyword>
<feature type="domain" description="Outer membrane protein beta-barrel" evidence="10">
    <location>
        <begin position="383"/>
        <end position="799"/>
    </location>
</feature>
<evidence type="ECO:0000313" key="12">
    <source>
        <dbReference type="Proteomes" id="UP000018004"/>
    </source>
</evidence>
<dbReference type="Gene3D" id="2.60.40.1120">
    <property type="entry name" value="Carboxypeptidase-like, regulatory domain"/>
    <property type="match status" value="1"/>
</dbReference>
<keyword evidence="2 7" id="KW-0813">Transport</keyword>
<dbReference type="Pfam" id="PF07715">
    <property type="entry name" value="Plug"/>
    <property type="match status" value="1"/>
</dbReference>
<dbReference type="PANTHER" id="PTHR40980:SF4">
    <property type="entry name" value="TONB-DEPENDENT RECEPTOR-LIKE BETA-BARREL DOMAIN-CONTAINING PROTEIN"/>
    <property type="match status" value="1"/>
</dbReference>
<dbReference type="InterPro" id="IPR036942">
    <property type="entry name" value="Beta-barrel_TonB_sf"/>
</dbReference>
<protein>
    <submittedName>
        <fullName evidence="11">Putative TonB-dependent receptor</fullName>
    </submittedName>
</protein>
<dbReference type="RefSeq" id="WP_023579208.1">
    <property type="nucleotide sequence ID" value="NZ_AVGG01000007.1"/>
</dbReference>
<dbReference type="PATRIC" id="fig|1341181.4.peg.1548"/>
<evidence type="ECO:0000256" key="3">
    <source>
        <dbReference type="ARBA" id="ARBA00022452"/>
    </source>
</evidence>
<evidence type="ECO:0000256" key="2">
    <source>
        <dbReference type="ARBA" id="ARBA00022448"/>
    </source>
</evidence>
<dbReference type="Gene3D" id="2.170.130.10">
    <property type="entry name" value="TonB-dependent receptor, plug domain"/>
    <property type="match status" value="1"/>
</dbReference>
<dbReference type="Proteomes" id="UP000018004">
    <property type="component" value="Unassembled WGS sequence"/>
</dbReference>
<evidence type="ECO:0000256" key="6">
    <source>
        <dbReference type="ARBA" id="ARBA00023237"/>
    </source>
</evidence>
<dbReference type="InterPro" id="IPR039426">
    <property type="entry name" value="TonB-dep_rcpt-like"/>
</dbReference>
<dbReference type="PROSITE" id="PS52016">
    <property type="entry name" value="TONB_DEPENDENT_REC_3"/>
    <property type="match status" value="1"/>
</dbReference>
<dbReference type="Pfam" id="PF13715">
    <property type="entry name" value="CarbopepD_reg_2"/>
    <property type="match status" value="1"/>
</dbReference>
<feature type="signal peptide" evidence="8">
    <location>
        <begin position="1"/>
        <end position="21"/>
    </location>
</feature>
<dbReference type="InterPro" id="IPR012910">
    <property type="entry name" value="Plug_dom"/>
</dbReference>
<keyword evidence="11" id="KW-0675">Receptor</keyword>
<keyword evidence="3 7" id="KW-1134">Transmembrane beta strand</keyword>
<dbReference type="EMBL" id="AVGG01000007">
    <property type="protein sequence ID" value="ESU28225.1"/>
    <property type="molecule type" value="Genomic_DNA"/>
</dbReference>
<name>V6SUY5_9FLAO</name>
<comment type="subcellular location">
    <subcellularLocation>
        <location evidence="1 7">Cell outer membrane</location>
        <topology evidence="1 7">Multi-pass membrane protein</topology>
    </subcellularLocation>
</comment>
<sequence>MKKINSLVTFLVLLTTLFSFAQQKPQTQKVKVTGKVIEKSTNQPLEYASVYAQNTKNPSLVSGGMTDAKGEFTFDVPAGVYYIKIEFLGFKTVEFKDKAINSDTNLGVIAVTEDSKQLDEVVIIAEKSTVEIKLDKKVYNVGKDMTVKGGTASDVLDNVPSVSVDVDGNVSLRGNENVKILIDGKPSGMIGVNVAQALKQLPADSVDKVEVITNPSSRYESEGGGGIVNIILKKGKNQGINGSVTGTVGHPQNYGLTANFNFRAENFNFFTNLGYNNSISPGNFLRNSEYLDPNPGSPTFIDEMRENDRERKGKNNNFGLEWYLSKSLTWTNTIGFSKNEGGNPENVTYYNYDENHELINIRNRYNDQTNESNNINYSTNFTKNFAKEGHKLTADFSVSGNHDNDFSKIEETLDDNSGSVITGTKNNQKQNRTMVQTDYVLPIGKGQFEAGYRGDFSNMLTDYAVLENIDPNTNTGTINTDLTNKLDYKEKINAIYSQYGGKIGKFSYLAGLRFEDSNIDINLLTTNEFNNKKYNNLFPSAFLTYELGEKSSISVNYSKRINRPRGRLINPFSNYSSNIAYFKGNPDIDPSMTNAFDLGYMKQWDKLTLSTSAYLNHTENSFQFIQRESGDFVDGIPVIETTPINLATEYRAGFEFTLNYTPFKWWKLNGNFNFFRNETQGDYTYTDYQNQVVVQNFDNVAYTWFTRISSKITLPYAIDWQTNATYNAPQTNAQGTSLGVISANLAFSKDVLKDKGTFTLNVNDLFNSRKRIFDSNLNSVIAHTEMQGRERQINLSFTYRFNKKKTDKDKLPKTAGESEDFIGG</sequence>
<comment type="similarity">
    <text evidence="7">Belongs to the TonB-dependent receptor family.</text>
</comment>
<dbReference type="eggNOG" id="COG4771">
    <property type="taxonomic scope" value="Bacteria"/>
</dbReference>
<evidence type="ECO:0000256" key="4">
    <source>
        <dbReference type="ARBA" id="ARBA00022692"/>
    </source>
</evidence>
<gene>
    <name evidence="11" type="ORF">FLJC2902T_15720</name>
</gene>
<keyword evidence="5 7" id="KW-0472">Membrane</keyword>
<proteinExistence type="inferred from homology"/>
<evidence type="ECO:0000256" key="5">
    <source>
        <dbReference type="ARBA" id="ARBA00023136"/>
    </source>
</evidence>
<dbReference type="InterPro" id="IPR008969">
    <property type="entry name" value="CarboxyPept-like_regulatory"/>
</dbReference>
<evidence type="ECO:0000256" key="8">
    <source>
        <dbReference type="SAM" id="SignalP"/>
    </source>
</evidence>
<dbReference type="SUPFAM" id="SSF56935">
    <property type="entry name" value="Porins"/>
    <property type="match status" value="1"/>
</dbReference>
<dbReference type="AlphaFoldDB" id="V6SUY5"/>
<accession>V6SUY5</accession>
<evidence type="ECO:0000313" key="11">
    <source>
        <dbReference type="EMBL" id="ESU28225.1"/>
    </source>
</evidence>
<dbReference type="PANTHER" id="PTHR40980">
    <property type="entry name" value="PLUG DOMAIN-CONTAINING PROTEIN"/>
    <property type="match status" value="1"/>
</dbReference>
<evidence type="ECO:0000256" key="1">
    <source>
        <dbReference type="ARBA" id="ARBA00004571"/>
    </source>
</evidence>
<reference evidence="11 12" key="1">
    <citation type="submission" date="2013-08" db="EMBL/GenBank/DDBJ databases">
        <title>Flavobacterium limnosediminis JC2902 genome sequencing.</title>
        <authorList>
            <person name="Lee K."/>
            <person name="Yi H."/>
            <person name="Park S."/>
            <person name="Chun J."/>
        </authorList>
    </citation>
    <scope>NUCLEOTIDE SEQUENCE [LARGE SCALE GENOMIC DNA]</scope>
    <source>
        <strain evidence="11 12">JC2902</strain>
    </source>
</reference>
<evidence type="ECO:0000256" key="7">
    <source>
        <dbReference type="PROSITE-ProRule" id="PRU01360"/>
    </source>
</evidence>
<feature type="chain" id="PRO_5004751072" evidence="8">
    <location>
        <begin position="22"/>
        <end position="824"/>
    </location>
</feature>
<dbReference type="GO" id="GO:0009279">
    <property type="term" value="C:cell outer membrane"/>
    <property type="evidence" value="ECO:0007669"/>
    <property type="project" value="UniProtKB-SubCell"/>
</dbReference>
<keyword evidence="8" id="KW-0732">Signal</keyword>
<organism evidence="11 12">
    <name type="scientific">Flavobacterium limnosediminis JC2902</name>
    <dbReference type="NCBI Taxonomy" id="1341181"/>
    <lineage>
        <taxon>Bacteria</taxon>
        <taxon>Pseudomonadati</taxon>
        <taxon>Bacteroidota</taxon>
        <taxon>Flavobacteriia</taxon>
        <taxon>Flavobacteriales</taxon>
        <taxon>Flavobacteriaceae</taxon>
        <taxon>Flavobacterium</taxon>
    </lineage>
</organism>
<dbReference type="SUPFAM" id="SSF49464">
    <property type="entry name" value="Carboxypeptidase regulatory domain-like"/>
    <property type="match status" value="1"/>
</dbReference>
<dbReference type="Gene3D" id="2.40.170.20">
    <property type="entry name" value="TonB-dependent receptor, beta-barrel domain"/>
    <property type="match status" value="1"/>
</dbReference>
<dbReference type="InterPro" id="IPR037066">
    <property type="entry name" value="Plug_dom_sf"/>
</dbReference>
<evidence type="ECO:0000259" key="9">
    <source>
        <dbReference type="Pfam" id="PF07715"/>
    </source>
</evidence>
<dbReference type="STRING" id="1341181.FLJC2902T_15720"/>
<dbReference type="Pfam" id="PF14905">
    <property type="entry name" value="OMP_b-brl_3"/>
    <property type="match status" value="1"/>
</dbReference>
<dbReference type="OrthoDB" id="8764943at2"/>
<comment type="caution">
    <text evidence="11">The sequence shown here is derived from an EMBL/GenBank/DDBJ whole genome shotgun (WGS) entry which is preliminary data.</text>
</comment>
<dbReference type="InterPro" id="IPR041700">
    <property type="entry name" value="OMP_b-brl_3"/>
</dbReference>
<keyword evidence="12" id="KW-1185">Reference proteome</keyword>
<evidence type="ECO:0000259" key="10">
    <source>
        <dbReference type="Pfam" id="PF14905"/>
    </source>
</evidence>
<keyword evidence="6 7" id="KW-0998">Cell outer membrane</keyword>